<evidence type="ECO:0000313" key="3">
    <source>
        <dbReference type="Proteomes" id="UP000823775"/>
    </source>
</evidence>
<dbReference type="EMBL" id="JACEIK010000170">
    <property type="protein sequence ID" value="MCD7451488.1"/>
    <property type="molecule type" value="Genomic_DNA"/>
</dbReference>
<evidence type="ECO:0000256" key="1">
    <source>
        <dbReference type="SAM" id="MobiDB-lite"/>
    </source>
</evidence>
<evidence type="ECO:0000313" key="2">
    <source>
        <dbReference type="EMBL" id="MCD7451488.1"/>
    </source>
</evidence>
<organism evidence="2 3">
    <name type="scientific">Datura stramonium</name>
    <name type="common">Jimsonweed</name>
    <name type="synonym">Common thornapple</name>
    <dbReference type="NCBI Taxonomy" id="4076"/>
    <lineage>
        <taxon>Eukaryota</taxon>
        <taxon>Viridiplantae</taxon>
        <taxon>Streptophyta</taxon>
        <taxon>Embryophyta</taxon>
        <taxon>Tracheophyta</taxon>
        <taxon>Spermatophyta</taxon>
        <taxon>Magnoliopsida</taxon>
        <taxon>eudicotyledons</taxon>
        <taxon>Gunneridae</taxon>
        <taxon>Pentapetalae</taxon>
        <taxon>asterids</taxon>
        <taxon>lamiids</taxon>
        <taxon>Solanales</taxon>
        <taxon>Solanaceae</taxon>
        <taxon>Solanoideae</taxon>
        <taxon>Datureae</taxon>
        <taxon>Datura</taxon>
    </lineage>
</organism>
<accession>A0ABS8RXE3</accession>
<proteinExistence type="predicted"/>
<protein>
    <submittedName>
        <fullName evidence="2">Uncharacterized protein</fullName>
    </submittedName>
</protein>
<dbReference type="Proteomes" id="UP000823775">
    <property type="component" value="Unassembled WGS sequence"/>
</dbReference>
<name>A0ABS8RXE3_DATST</name>
<keyword evidence="3" id="KW-1185">Reference proteome</keyword>
<sequence>ITVVEVCKCKEKENSDDLAQLRDESESDSSSGSEVHYNIETSDESLVVTTQAKPKAKENVETIASPPQSKEGGEEADSDGENRPADNAEGGNIMLKSQRMMIVRQRISVTRRVLLKILARLNLNKNENPGYSIQEEPKIQIIALNKVPELKRLFMGYNMYWMAKTLSKYIMEMVPKFYANYYCTMEKKVTSKISIKRSPFLTLSDYSHRDSGANAKRTHYTSVPEPGLSVMPGVWSVCLPRY</sequence>
<feature type="region of interest" description="Disordered" evidence="1">
    <location>
        <begin position="13"/>
        <end position="91"/>
    </location>
</feature>
<gene>
    <name evidence="2" type="ORF">HAX54_012157</name>
</gene>
<comment type="caution">
    <text evidence="2">The sequence shown here is derived from an EMBL/GenBank/DDBJ whole genome shotgun (WGS) entry which is preliminary data.</text>
</comment>
<feature type="compositionally biased region" description="Basic and acidic residues" evidence="1">
    <location>
        <begin position="13"/>
        <end position="24"/>
    </location>
</feature>
<reference evidence="2 3" key="1">
    <citation type="journal article" date="2021" name="BMC Genomics">
        <title>Datura genome reveals duplications of psychoactive alkaloid biosynthetic genes and high mutation rate following tissue culture.</title>
        <authorList>
            <person name="Rajewski A."/>
            <person name="Carter-House D."/>
            <person name="Stajich J."/>
            <person name="Litt A."/>
        </authorList>
    </citation>
    <scope>NUCLEOTIDE SEQUENCE [LARGE SCALE GENOMIC DNA]</scope>
    <source>
        <strain evidence="2">AR-01</strain>
    </source>
</reference>
<feature type="non-terminal residue" evidence="2">
    <location>
        <position position="1"/>
    </location>
</feature>